<organism evidence="1">
    <name type="scientific">Funneliformis mosseae</name>
    <name type="common">Endomycorrhizal fungus</name>
    <name type="synonym">Glomus mosseae</name>
    <dbReference type="NCBI Taxonomy" id="27381"/>
    <lineage>
        <taxon>Eukaryota</taxon>
        <taxon>Fungi</taxon>
        <taxon>Fungi incertae sedis</taxon>
        <taxon>Mucoromycota</taxon>
        <taxon>Glomeromycotina</taxon>
        <taxon>Glomeromycetes</taxon>
        <taxon>Glomerales</taxon>
        <taxon>Glomeraceae</taxon>
        <taxon>Funneliformis</taxon>
    </lineage>
</organism>
<gene>
    <name evidence="1" type="primary">orf279</name>
</gene>
<keyword evidence="1" id="KW-0496">Mitochondrion</keyword>
<sequence length="279" mass="31761">MTLKGEYTSIELLGEKSKSMGPGSIVDGRMYEKRGLGWKYSQTRKNILKRDDFLSRLMEVGLRLSKSNYKEGSMVNVKVIIDRNGEDTLVELRKAHEKRESIKFTSIIHGEAPNMVLFGNGYIYCYKCEVTRKLDDYLRFVKKGFIDRTLGCEQIERQEGLISVEKEQDERLLKRIKGGISGKGVKKMLKESDGSIVKIVKAKAGSGKTVSALDVVLNDDRPCLILAPFNNDCKTIEGTAHKIFGKRINRQYGDREDITFHEPNVHNVMVMTYNTSFYP</sequence>
<evidence type="ECO:0000313" key="1">
    <source>
        <dbReference type="EMBL" id="AMP88005.1"/>
    </source>
</evidence>
<protein>
    <submittedName>
        <fullName evidence="1">Uncharacterized protein</fullName>
    </submittedName>
</protein>
<dbReference type="InterPro" id="IPR027417">
    <property type="entry name" value="P-loop_NTPase"/>
</dbReference>
<dbReference type="Gene3D" id="3.40.50.300">
    <property type="entry name" value="P-loop containing nucleotide triphosphate hydrolases"/>
    <property type="match status" value="1"/>
</dbReference>
<dbReference type="AlphaFoldDB" id="A0A1D6YD94"/>
<dbReference type="SUPFAM" id="SSF52540">
    <property type="entry name" value="P-loop containing nucleoside triphosphate hydrolases"/>
    <property type="match status" value="1"/>
</dbReference>
<name>A0A1D6YD94_FUNMO</name>
<accession>A0A1D6YD94</accession>
<dbReference type="EMBL" id="KT371477">
    <property type="protein sequence ID" value="AMP88005.1"/>
    <property type="molecule type" value="Genomic_DNA"/>
</dbReference>
<proteinExistence type="predicted"/>
<geneLocation type="mitochondrion" evidence="1"/>
<reference evidence="1" key="1">
    <citation type="journal article" date="2016" name="Mycorrhiza">
        <title>The large (134.9 kb) mitochondrial genome of the glomeromycete Funneliformis mosseae.</title>
        <authorList>
            <person name="Nadimi M."/>
            <person name="Stefani F.O.P."/>
            <person name="Hijri M."/>
        </authorList>
    </citation>
    <scope>NUCLEOTIDE SEQUENCE</scope>
</reference>